<dbReference type="EMBL" id="JANEYF010005179">
    <property type="protein sequence ID" value="KAJ8928958.1"/>
    <property type="molecule type" value="Genomic_DNA"/>
</dbReference>
<evidence type="ECO:0000313" key="1">
    <source>
        <dbReference type="EMBL" id="KAJ8928958.1"/>
    </source>
</evidence>
<sequence>MLKLKYDYMYGSQVRYYPESRYYYDDTFGPFGVYWPLRTSRFYPQYWPLHLLDLWPTEHHLRKIRDLKEVP</sequence>
<accession>A0AAV8WR23</accession>
<evidence type="ECO:0000313" key="2">
    <source>
        <dbReference type="Proteomes" id="UP001162156"/>
    </source>
</evidence>
<gene>
    <name evidence="1" type="ORF">NQ314_018410</name>
</gene>
<comment type="caution">
    <text evidence="1">The sequence shown here is derived from an EMBL/GenBank/DDBJ whole genome shotgun (WGS) entry which is preliminary data.</text>
</comment>
<organism evidence="1 2">
    <name type="scientific">Rhamnusium bicolor</name>
    <dbReference type="NCBI Taxonomy" id="1586634"/>
    <lineage>
        <taxon>Eukaryota</taxon>
        <taxon>Metazoa</taxon>
        <taxon>Ecdysozoa</taxon>
        <taxon>Arthropoda</taxon>
        <taxon>Hexapoda</taxon>
        <taxon>Insecta</taxon>
        <taxon>Pterygota</taxon>
        <taxon>Neoptera</taxon>
        <taxon>Endopterygota</taxon>
        <taxon>Coleoptera</taxon>
        <taxon>Polyphaga</taxon>
        <taxon>Cucujiformia</taxon>
        <taxon>Chrysomeloidea</taxon>
        <taxon>Cerambycidae</taxon>
        <taxon>Lepturinae</taxon>
        <taxon>Rhagiini</taxon>
        <taxon>Rhamnusium</taxon>
    </lineage>
</organism>
<reference evidence="1" key="1">
    <citation type="journal article" date="2023" name="Insect Mol. Biol.">
        <title>Genome sequencing provides insights into the evolution of gene families encoding plant cell wall-degrading enzymes in longhorned beetles.</title>
        <authorList>
            <person name="Shin N.R."/>
            <person name="Okamura Y."/>
            <person name="Kirsch R."/>
            <person name="Pauchet Y."/>
        </authorList>
    </citation>
    <scope>NUCLEOTIDE SEQUENCE</scope>
    <source>
        <strain evidence="1">RBIC_L_NR</strain>
    </source>
</reference>
<dbReference type="Proteomes" id="UP001162156">
    <property type="component" value="Unassembled WGS sequence"/>
</dbReference>
<name>A0AAV8WR23_9CUCU</name>
<keyword evidence="2" id="KW-1185">Reference proteome</keyword>
<dbReference type="AlphaFoldDB" id="A0AAV8WR23"/>
<protein>
    <submittedName>
        <fullName evidence="1">Uncharacterized protein</fullName>
    </submittedName>
</protein>
<proteinExistence type="predicted"/>